<dbReference type="GO" id="GO:0005886">
    <property type="term" value="C:plasma membrane"/>
    <property type="evidence" value="ECO:0007669"/>
    <property type="project" value="UniProtKB-SubCell"/>
</dbReference>
<dbReference type="PIRSF" id="PIRSF016636">
    <property type="entry name" value="AlgI_DltB"/>
    <property type="match status" value="1"/>
</dbReference>
<evidence type="ECO:0000256" key="2">
    <source>
        <dbReference type="ARBA" id="ARBA00010323"/>
    </source>
</evidence>
<reference evidence="12" key="1">
    <citation type="submission" date="2016-10" db="EMBL/GenBank/DDBJ databases">
        <authorList>
            <person name="Varghese N."/>
            <person name="Submissions S."/>
        </authorList>
    </citation>
    <scope>NUCLEOTIDE SEQUENCE [LARGE SCALE GENOMIC DNA]</scope>
    <source>
        <strain evidence="12">DSM 23313</strain>
    </source>
</reference>
<feature type="transmembrane region" description="Helical" evidence="10">
    <location>
        <begin position="383"/>
        <end position="400"/>
    </location>
</feature>
<feature type="transmembrane region" description="Helical" evidence="10">
    <location>
        <begin position="104"/>
        <end position="123"/>
    </location>
</feature>
<name>A0A1G8GHH2_9FLAO</name>
<evidence type="ECO:0000256" key="8">
    <source>
        <dbReference type="ARBA" id="ARBA00023315"/>
    </source>
</evidence>
<dbReference type="Proteomes" id="UP000243588">
    <property type="component" value="Unassembled WGS sequence"/>
</dbReference>
<keyword evidence="8 9" id="KW-0012">Acyltransferase</keyword>
<gene>
    <name evidence="11" type="ORF">SAMN05421818_12720</name>
</gene>
<dbReference type="RefSeq" id="WP_090410266.1">
    <property type="nucleotide sequence ID" value="NZ_FNDQ01000027.1"/>
</dbReference>
<comment type="similarity">
    <text evidence="2 9">Belongs to the membrane-bound acyltransferase family.</text>
</comment>
<dbReference type="InterPro" id="IPR051085">
    <property type="entry name" value="MB_O-acyltransferase"/>
</dbReference>
<feature type="transmembrane region" description="Helical" evidence="10">
    <location>
        <begin position="331"/>
        <end position="350"/>
    </location>
</feature>
<evidence type="ECO:0000256" key="7">
    <source>
        <dbReference type="ARBA" id="ARBA00023136"/>
    </source>
</evidence>
<feature type="transmembrane region" description="Helical" evidence="10">
    <location>
        <begin position="482"/>
        <end position="506"/>
    </location>
</feature>
<protein>
    <submittedName>
        <fullName evidence="11">D-alanyl-lipoteichoic acid acyltransferase DltB, MBOAT superfamily</fullName>
    </submittedName>
</protein>
<dbReference type="GO" id="GO:0042121">
    <property type="term" value="P:alginic acid biosynthetic process"/>
    <property type="evidence" value="ECO:0007669"/>
    <property type="project" value="InterPro"/>
</dbReference>
<evidence type="ECO:0000256" key="6">
    <source>
        <dbReference type="ARBA" id="ARBA00022989"/>
    </source>
</evidence>
<dbReference type="PIRSF" id="PIRSF500217">
    <property type="entry name" value="AlgI"/>
    <property type="match status" value="1"/>
</dbReference>
<dbReference type="GO" id="GO:0016746">
    <property type="term" value="F:acyltransferase activity"/>
    <property type="evidence" value="ECO:0007669"/>
    <property type="project" value="UniProtKB-KW"/>
</dbReference>
<sequence length="553" mass="63879">MSLFNIEIPSFTIDEVINWFTFNPKEPLLFNSGLFLGLFIVFYLFYILMRKTFHVRLLYVVIFSLFFYYKSSGMYFLILVGSSLMDYYFAKIINDTDNSVKKRLLLTISIIVNLGLLGYFKYTNFFLDGFNFIANSQWHLDDIILPVGISFFTFQSISYIIEIYRKEIEPTKNFLDYLFFISFFPQLVAGPIVRAKDFIPQIYSNIHVTRDHVNEGMLLIIGGVLKKAVISDYISINFVDRVFDAPNSYTAFENLIASYGYAIQIYCDFSGYSDMAIGIALLMGYRLPMNFNVPYQSMSITEFWRRWHISLSTWLKDFLYISVGGNRNGSFGGYFFPGLFFAGIIGWGVYYLEQSAIPLIIAGASVVVFALTIVLSKDKNKSLFTNFNLFTTMLLGGLWHGASLRFIVWGALHGIALAVHKMFMELFPRAKGKEPSFVWKIVSIFITFHFVTFCWIFFRATSFDTALNVIYNIGQLEFDWNAWSTIIMGYKNAFLLIFIGFIWHYIPKSWMAIPNQMFCVAPMFVKAVVLGLVFWVVYATATAGPQPFIYFQF</sequence>
<dbReference type="AlphaFoldDB" id="A0A1G8GHH2"/>
<evidence type="ECO:0000256" key="1">
    <source>
        <dbReference type="ARBA" id="ARBA00004651"/>
    </source>
</evidence>
<evidence type="ECO:0000313" key="11">
    <source>
        <dbReference type="EMBL" id="SDH93727.1"/>
    </source>
</evidence>
<dbReference type="PANTHER" id="PTHR13285:SF23">
    <property type="entry name" value="TEICHOIC ACID D-ALANYLTRANSFERASE"/>
    <property type="match status" value="1"/>
</dbReference>
<evidence type="ECO:0000256" key="9">
    <source>
        <dbReference type="PIRNR" id="PIRNR016636"/>
    </source>
</evidence>
<evidence type="ECO:0000256" key="4">
    <source>
        <dbReference type="ARBA" id="ARBA00022679"/>
    </source>
</evidence>
<feature type="transmembrane region" description="Helical" evidence="10">
    <location>
        <begin position="28"/>
        <end position="46"/>
    </location>
</feature>
<dbReference type="EMBL" id="FNDQ01000027">
    <property type="protein sequence ID" value="SDH93727.1"/>
    <property type="molecule type" value="Genomic_DNA"/>
</dbReference>
<organism evidence="11 12">
    <name type="scientific">Myroides phaeus</name>
    <dbReference type="NCBI Taxonomy" id="702745"/>
    <lineage>
        <taxon>Bacteria</taxon>
        <taxon>Pseudomonadati</taxon>
        <taxon>Bacteroidota</taxon>
        <taxon>Flavobacteriia</taxon>
        <taxon>Flavobacteriales</taxon>
        <taxon>Flavobacteriaceae</taxon>
        <taxon>Myroides</taxon>
    </lineage>
</organism>
<keyword evidence="12" id="KW-1185">Reference proteome</keyword>
<evidence type="ECO:0000256" key="3">
    <source>
        <dbReference type="ARBA" id="ARBA00022475"/>
    </source>
</evidence>
<keyword evidence="5 10" id="KW-0812">Transmembrane</keyword>
<feature type="transmembrane region" description="Helical" evidence="10">
    <location>
        <begin position="356"/>
        <end position="376"/>
    </location>
</feature>
<dbReference type="Pfam" id="PF03062">
    <property type="entry name" value="MBOAT"/>
    <property type="match status" value="1"/>
</dbReference>
<feature type="transmembrane region" description="Helical" evidence="10">
    <location>
        <begin position="143"/>
        <end position="164"/>
    </location>
</feature>
<evidence type="ECO:0000256" key="10">
    <source>
        <dbReference type="SAM" id="Phobius"/>
    </source>
</evidence>
<keyword evidence="3 9" id="KW-1003">Cell membrane</keyword>
<feature type="transmembrane region" description="Helical" evidence="10">
    <location>
        <begin position="406"/>
        <end position="424"/>
    </location>
</feature>
<comment type="subcellular location">
    <subcellularLocation>
        <location evidence="1">Cell membrane</location>
        <topology evidence="1">Multi-pass membrane protein</topology>
    </subcellularLocation>
</comment>
<accession>A0A1G8GHH2</accession>
<feature type="transmembrane region" description="Helical" evidence="10">
    <location>
        <begin position="518"/>
        <end position="538"/>
    </location>
</feature>
<evidence type="ECO:0000313" key="12">
    <source>
        <dbReference type="Proteomes" id="UP000243588"/>
    </source>
</evidence>
<keyword evidence="6 10" id="KW-1133">Transmembrane helix</keyword>
<dbReference type="STRING" id="702745.SAMN05421818_12720"/>
<evidence type="ECO:0000256" key="5">
    <source>
        <dbReference type="ARBA" id="ARBA00022692"/>
    </source>
</evidence>
<feature type="transmembrane region" description="Helical" evidence="10">
    <location>
        <begin position="436"/>
        <end position="458"/>
    </location>
</feature>
<dbReference type="PANTHER" id="PTHR13285">
    <property type="entry name" value="ACYLTRANSFERASE"/>
    <property type="match status" value="1"/>
</dbReference>
<keyword evidence="7 9" id="KW-0472">Membrane</keyword>
<dbReference type="InterPro" id="IPR024194">
    <property type="entry name" value="Ac/AlaTfrase_AlgI/DltB"/>
</dbReference>
<proteinExistence type="inferred from homology"/>
<keyword evidence="4 9" id="KW-0808">Transferase</keyword>
<dbReference type="InterPro" id="IPR004299">
    <property type="entry name" value="MBOAT_fam"/>
</dbReference>
<dbReference type="InterPro" id="IPR028362">
    <property type="entry name" value="AlgI"/>
</dbReference>